<keyword evidence="2" id="KW-1185">Reference proteome</keyword>
<evidence type="ECO:0000313" key="2">
    <source>
        <dbReference type="Proteomes" id="UP000271162"/>
    </source>
</evidence>
<dbReference type="AlphaFoldDB" id="A0A0N4YXC5"/>
<evidence type="ECO:0000313" key="1">
    <source>
        <dbReference type="EMBL" id="VDL86311.1"/>
    </source>
</evidence>
<name>A0A0N4YXC5_NIPBR</name>
<proteinExistence type="predicted"/>
<dbReference type="Proteomes" id="UP000271162">
    <property type="component" value="Unassembled WGS sequence"/>
</dbReference>
<accession>A0A0N4YXC5</accession>
<sequence length="106" mass="12101">MNVTARRFSLKKKCGYPSPYRLIILLSCPTTLIRENAFTSSFSDQLLSALRSNYRMQTHTHIVNLDDKDGPGRGEDVFDLQSNSLEISEVWSLAIYKLFISPGQWT</sequence>
<protein>
    <submittedName>
        <fullName evidence="1 3">Uncharacterized protein</fullName>
    </submittedName>
</protein>
<dbReference type="EMBL" id="UYSL01027034">
    <property type="protein sequence ID" value="VDL86311.1"/>
    <property type="molecule type" value="Genomic_DNA"/>
</dbReference>
<reference evidence="1 2" key="2">
    <citation type="submission" date="2018-11" db="EMBL/GenBank/DDBJ databases">
        <authorList>
            <consortium name="Pathogen Informatics"/>
        </authorList>
    </citation>
    <scope>NUCLEOTIDE SEQUENCE [LARGE SCALE GENOMIC DNA]</scope>
</reference>
<evidence type="ECO:0000313" key="3">
    <source>
        <dbReference type="WBParaSite" id="NBR_0002189701-mRNA-1"/>
    </source>
</evidence>
<dbReference type="WBParaSite" id="NBR_0002189701-mRNA-1">
    <property type="protein sequence ID" value="NBR_0002189701-mRNA-1"/>
    <property type="gene ID" value="NBR_0002189701"/>
</dbReference>
<reference evidence="3" key="1">
    <citation type="submission" date="2017-02" db="UniProtKB">
        <authorList>
            <consortium name="WormBaseParasite"/>
        </authorList>
    </citation>
    <scope>IDENTIFICATION</scope>
</reference>
<gene>
    <name evidence="1" type="ORF">NBR_LOCUS21898</name>
</gene>
<organism evidence="3">
    <name type="scientific">Nippostrongylus brasiliensis</name>
    <name type="common">Rat hookworm</name>
    <dbReference type="NCBI Taxonomy" id="27835"/>
    <lineage>
        <taxon>Eukaryota</taxon>
        <taxon>Metazoa</taxon>
        <taxon>Ecdysozoa</taxon>
        <taxon>Nematoda</taxon>
        <taxon>Chromadorea</taxon>
        <taxon>Rhabditida</taxon>
        <taxon>Rhabditina</taxon>
        <taxon>Rhabditomorpha</taxon>
        <taxon>Strongyloidea</taxon>
        <taxon>Heligmosomidae</taxon>
        <taxon>Nippostrongylus</taxon>
    </lineage>
</organism>